<protein>
    <recommendedName>
        <fullName evidence="4">Cxxc_20_cxxc protein</fullName>
    </recommendedName>
</protein>
<evidence type="ECO:0008006" key="4">
    <source>
        <dbReference type="Google" id="ProtNLM"/>
    </source>
</evidence>
<accession>A0A7X2T0E3</accession>
<comment type="caution">
    <text evidence="2">The sequence shown here is derived from an EMBL/GenBank/DDBJ whole genome shotgun (WGS) entry which is preliminary data.</text>
</comment>
<dbReference type="AlphaFoldDB" id="A0A7X2T0E3"/>
<sequence>MSKCTQCEHKFTLFDKIKSIKYACNIVKCSKCGSVYKRMSLKYSIMASTVAVIISLVLLESVFKKMFWNQNIGYALAVTVFVVLNDLLYFLSFGLGKRVKVDDSKYR</sequence>
<keyword evidence="3" id="KW-1185">Reference proteome</keyword>
<keyword evidence="1" id="KW-0812">Transmembrane</keyword>
<reference evidence="2 3" key="1">
    <citation type="submission" date="2019-08" db="EMBL/GenBank/DDBJ databases">
        <title>In-depth cultivation of the pig gut microbiome towards novel bacterial diversity and tailored functional studies.</title>
        <authorList>
            <person name="Wylensek D."/>
            <person name="Hitch T.C.A."/>
            <person name="Clavel T."/>
        </authorList>
    </citation>
    <scope>NUCLEOTIDE SEQUENCE [LARGE SCALE GENOMIC DNA]</scope>
    <source>
        <strain evidence="2 3">WCA-383-APC-5B</strain>
    </source>
</reference>
<keyword evidence="1" id="KW-1133">Transmembrane helix</keyword>
<dbReference type="EMBL" id="VULX01000003">
    <property type="protein sequence ID" value="MSR90526.1"/>
    <property type="molecule type" value="Genomic_DNA"/>
</dbReference>
<keyword evidence="1" id="KW-0472">Membrane</keyword>
<feature type="transmembrane region" description="Helical" evidence="1">
    <location>
        <begin position="41"/>
        <end position="59"/>
    </location>
</feature>
<organism evidence="2 3">
    <name type="scientific">Inconstantimicrobium porci</name>
    <dbReference type="NCBI Taxonomy" id="2652291"/>
    <lineage>
        <taxon>Bacteria</taxon>
        <taxon>Bacillati</taxon>
        <taxon>Bacillota</taxon>
        <taxon>Clostridia</taxon>
        <taxon>Eubacteriales</taxon>
        <taxon>Clostridiaceae</taxon>
        <taxon>Inconstantimicrobium</taxon>
    </lineage>
</organism>
<feature type="transmembrane region" description="Helical" evidence="1">
    <location>
        <begin position="71"/>
        <end position="91"/>
    </location>
</feature>
<dbReference type="Proteomes" id="UP000460287">
    <property type="component" value="Unassembled WGS sequence"/>
</dbReference>
<evidence type="ECO:0000313" key="3">
    <source>
        <dbReference type="Proteomes" id="UP000460287"/>
    </source>
</evidence>
<evidence type="ECO:0000256" key="1">
    <source>
        <dbReference type="SAM" id="Phobius"/>
    </source>
</evidence>
<dbReference type="RefSeq" id="WP_154530414.1">
    <property type="nucleotide sequence ID" value="NZ_JAXFSD010000011.1"/>
</dbReference>
<gene>
    <name evidence="2" type="ORF">FYJ33_03630</name>
</gene>
<proteinExistence type="predicted"/>
<evidence type="ECO:0000313" key="2">
    <source>
        <dbReference type="EMBL" id="MSR90526.1"/>
    </source>
</evidence>
<name>A0A7X2T0E3_9CLOT</name>